<feature type="compositionally biased region" description="Polar residues" evidence="1">
    <location>
        <begin position="18"/>
        <end position="28"/>
    </location>
</feature>
<dbReference type="Proteomes" id="UP000030762">
    <property type="component" value="Unassembled WGS sequence"/>
</dbReference>
<dbReference type="OrthoDB" id="112281at2759"/>
<dbReference type="VEuPathDB" id="FungiDB:SDRG_12147"/>
<name>T0Q654_SAPDV</name>
<proteinExistence type="predicted"/>
<protein>
    <submittedName>
        <fullName evidence="2">Uncharacterized protein</fullName>
    </submittedName>
</protein>
<accession>T0Q654</accession>
<feature type="region of interest" description="Disordered" evidence="1">
    <location>
        <begin position="288"/>
        <end position="315"/>
    </location>
</feature>
<reference evidence="2 3" key="1">
    <citation type="submission" date="2012-04" db="EMBL/GenBank/DDBJ databases">
        <title>The Genome Sequence of Saprolegnia declina VS20.</title>
        <authorList>
            <consortium name="The Broad Institute Genome Sequencing Platform"/>
            <person name="Russ C."/>
            <person name="Nusbaum C."/>
            <person name="Tyler B."/>
            <person name="van West P."/>
            <person name="Dieguez-Uribeondo J."/>
            <person name="de Bruijn I."/>
            <person name="Tripathy S."/>
            <person name="Jiang R."/>
            <person name="Young S.K."/>
            <person name="Zeng Q."/>
            <person name="Gargeya S."/>
            <person name="Fitzgerald M."/>
            <person name="Haas B."/>
            <person name="Abouelleil A."/>
            <person name="Alvarado L."/>
            <person name="Arachchi H.M."/>
            <person name="Berlin A."/>
            <person name="Chapman S.B."/>
            <person name="Goldberg J."/>
            <person name="Griggs A."/>
            <person name="Gujja S."/>
            <person name="Hansen M."/>
            <person name="Howarth C."/>
            <person name="Imamovic A."/>
            <person name="Larimer J."/>
            <person name="McCowen C."/>
            <person name="Montmayeur A."/>
            <person name="Murphy C."/>
            <person name="Neiman D."/>
            <person name="Pearson M."/>
            <person name="Priest M."/>
            <person name="Roberts A."/>
            <person name="Saif S."/>
            <person name="Shea T."/>
            <person name="Sisk P."/>
            <person name="Sykes S."/>
            <person name="Wortman J."/>
            <person name="Nusbaum C."/>
            <person name="Birren B."/>
        </authorList>
    </citation>
    <scope>NUCLEOTIDE SEQUENCE [LARGE SCALE GENOMIC DNA]</scope>
    <source>
        <strain evidence="2 3">VS20</strain>
    </source>
</reference>
<gene>
    <name evidence="2" type="ORF">SDRG_12147</name>
</gene>
<dbReference type="eggNOG" id="ENOG502S8YV">
    <property type="taxonomic scope" value="Eukaryota"/>
</dbReference>
<organism evidence="2 3">
    <name type="scientific">Saprolegnia diclina (strain VS20)</name>
    <dbReference type="NCBI Taxonomy" id="1156394"/>
    <lineage>
        <taxon>Eukaryota</taxon>
        <taxon>Sar</taxon>
        <taxon>Stramenopiles</taxon>
        <taxon>Oomycota</taxon>
        <taxon>Saprolegniomycetes</taxon>
        <taxon>Saprolegniales</taxon>
        <taxon>Saprolegniaceae</taxon>
        <taxon>Saprolegnia</taxon>
    </lineage>
</organism>
<dbReference type="OMA" id="MQDDDRT"/>
<dbReference type="InParanoid" id="T0Q654"/>
<dbReference type="GeneID" id="19952874"/>
<evidence type="ECO:0000313" key="2">
    <source>
        <dbReference type="EMBL" id="EQC30086.1"/>
    </source>
</evidence>
<keyword evidence="3" id="KW-1185">Reference proteome</keyword>
<evidence type="ECO:0000313" key="3">
    <source>
        <dbReference type="Proteomes" id="UP000030762"/>
    </source>
</evidence>
<dbReference type="EMBL" id="JH767178">
    <property type="protein sequence ID" value="EQC30086.1"/>
    <property type="molecule type" value="Genomic_DNA"/>
</dbReference>
<feature type="region of interest" description="Disordered" evidence="1">
    <location>
        <begin position="1"/>
        <end position="39"/>
    </location>
</feature>
<dbReference type="RefSeq" id="XP_008616429.1">
    <property type="nucleotide sequence ID" value="XM_008618207.1"/>
</dbReference>
<evidence type="ECO:0000256" key="1">
    <source>
        <dbReference type="SAM" id="MobiDB-lite"/>
    </source>
</evidence>
<dbReference type="AlphaFoldDB" id="T0Q654"/>
<sequence length="372" mass="40831">MQDDDRTEQPRVGFFYPTNGSGSTSKLQIRSRPKPAPSSNQVARAQHVLAQATTFFETASSEVYAVDVAMRNVRAAMDSFQLVMEKQLYLCNDYDGFRVSRLKADMLDTLETIKSASTSMEQTSLRLQKSIGVGRKYIVSHTAALGRPKKGSAETLSVLELTPTNAVASLYDVLFPPQVVPSVPPENLAFVLDKLAFRGKSVLEKKELLLFYRELCNWSLANNSVISALDRANQKKHTTRYATILTAASWEALEARDGEVHELSHVPRAEIEAFVTSSAFPTLVKSVSDRLGTPSPPKSASTPSKETSSGQLSAAEQTLSMAKMLHDLATAESEAKAGYRLSVRSNAARSKEFSKAFLSASKELMEKETAFF</sequence>
<feature type="compositionally biased region" description="Low complexity" evidence="1">
    <location>
        <begin position="298"/>
        <end position="309"/>
    </location>
</feature>